<dbReference type="InterPro" id="IPR036611">
    <property type="entry name" value="Trigger_fac_ribosome-bd_sf"/>
</dbReference>
<evidence type="ECO:0000259" key="8">
    <source>
        <dbReference type="Pfam" id="PF05698"/>
    </source>
</evidence>
<accession>A0A0F9RS78</accession>
<dbReference type="HAMAP" id="MF_00303">
    <property type="entry name" value="Trigger_factor_Tig"/>
    <property type="match status" value="1"/>
</dbReference>
<keyword evidence="4" id="KW-0697">Rotamase</keyword>
<evidence type="ECO:0000256" key="4">
    <source>
        <dbReference type="ARBA" id="ARBA00023110"/>
    </source>
</evidence>
<dbReference type="PANTHER" id="PTHR30560:SF3">
    <property type="entry name" value="TRIGGER FACTOR-LIKE PROTEIN TIG, CHLOROPLASTIC"/>
    <property type="match status" value="1"/>
</dbReference>
<dbReference type="GO" id="GO:0043335">
    <property type="term" value="P:protein unfolding"/>
    <property type="evidence" value="ECO:0007669"/>
    <property type="project" value="TreeGrafter"/>
</dbReference>
<comment type="catalytic activity">
    <reaction evidence="1">
        <text>[protein]-peptidylproline (omega=180) = [protein]-peptidylproline (omega=0)</text>
        <dbReference type="Rhea" id="RHEA:16237"/>
        <dbReference type="Rhea" id="RHEA-COMP:10747"/>
        <dbReference type="Rhea" id="RHEA-COMP:10748"/>
        <dbReference type="ChEBI" id="CHEBI:83833"/>
        <dbReference type="ChEBI" id="CHEBI:83834"/>
        <dbReference type="EC" id="5.2.1.8"/>
    </reaction>
</comment>
<name>A0A0F9RS78_9ZZZZ</name>
<dbReference type="AlphaFoldDB" id="A0A0F9RS78"/>
<gene>
    <name evidence="9" type="ORF">LCGC14_0560680</name>
</gene>
<sequence>MKSNIKILSGCKREIELDIEADEVTKEFERIVTQFSSRAKIPGFRPGKTPRDIIKQRFYPEIKESLFNSLIPKTLSEELKTQNLDPVGMPVVDDLHFKEGQPLHLKAQFEVWPEFNLPVYKKIKVKNKKVSVTDQEINQSLEELRLRSAQYMPVEGRGVREEDYVVAEMKGKDLKTKKFLPQEKVVILAGHAENEELLNKKLIGSMPGEEKKFTLDYDENHQNKKLAGKKIEHSLKVISIKEKKISALDDEFAKELGEFENLKDLKEKIKKEIISSKEKATKQDMAEEIIKKISNKLSIGLPEVLVEQEYMAIMRRLLSSRTQQDIKKEDLEQLKSEGKKKAEQSLKNHLILKKIAEKENLKVSDQEMHEHFKEIAKANNLPLAQIVDSVNKEGKREELRSSILFNKTVDFLVEHAIIE</sequence>
<reference evidence="9" key="1">
    <citation type="journal article" date="2015" name="Nature">
        <title>Complex archaea that bridge the gap between prokaryotes and eukaryotes.</title>
        <authorList>
            <person name="Spang A."/>
            <person name="Saw J.H."/>
            <person name="Jorgensen S.L."/>
            <person name="Zaremba-Niedzwiedzka K."/>
            <person name="Martijn J."/>
            <person name="Lind A.E."/>
            <person name="van Eijk R."/>
            <person name="Schleper C."/>
            <person name="Guy L."/>
            <person name="Ettema T.J."/>
        </authorList>
    </citation>
    <scope>NUCLEOTIDE SEQUENCE</scope>
</reference>
<dbReference type="GO" id="GO:0051083">
    <property type="term" value="P:'de novo' cotranslational protein folding"/>
    <property type="evidence" value="ECO:0007669"/>
    <property type="project" value="TreeGrafter"/>
</dbReference>
<evidence type="ECO:0000256" key="2">
    <source>
        <dbReference type="ARBA" id="ARBA00005464"/>
    </source>
</evidence>
<comment type="similarity">
    <text evidence="2">Belongs to the FKBP-type PPIase family. Tig subfamily.</text>
</comment>
<dbReference type="Gene3D" id="1.10.3120.10">
    <property type="entry name" value="Trigger factor, C-terminal domain"/>
    <property type="match status" value="1"/>
</dbReference>
<evidence type="ECO:0000256" key="6">
    <source>
        <dbReference type="ARBA" id="ARBA00023235"/>
    </source>
</evidence>
<dbReference type="InterPro" id="IPR008880">
    <property type="entry name" value="Trigger_fac_C"/>
</dbReference>
<keyword evidence="5" id="KW-0143">Chaperone</keyword>
<dbReference type="GO" id="GO:0015031">
    <property type="term" value="P:protein transport"/>
    <property type="evidence" value="ECO:0007669"/>
    <property type="project" value="InterPro"/>
</dbReference>
<keyword evidence="6" id="KW-0413">Isomerase</keyword>
<dbReference type="PIRSF" id="PIRSF003095">
    <property type="entry name" value="Trigger_factor"/>
    <property type="match status" value="1"/>
</dbReference>
<organism evidence="9">
    <name type="scientific">marine sediment metagenome</name>
    <dbReference type="NCBI Taxonomy" id="412755"/>
    <lineage>
        <taxon>unclassified sequences</taxon>
        <taxon>metagenomes</taxon>
        <taxon>ecological metagenomes</taxon>
    </lineage>
</organism>
<dbReference type="InterPro" id="IPR008881">
    <property type="entry name" value="Trigger_fac_ribosome-bd_bac"/>
</dbReference>
<dbReference type="GO" id="GO:0044183">
    <property type="term" value="F:protein folding chaperone"/>
    <property type="evidence" value="ECO:0007669"/>
    <property type="project" value="TreeGrafter"/>
</dbReference>
<dbReference type="InterPro" id="IPR005215">
    <property type="entry name" value="Trig_fac"/>
</dbReference>
<dbReference type="PANTHER" id="PTHR30560">
    <property type="entry name" value="TRIGGER FACTOR CHAPERONE AND PEPTIDYL-PROLYL CIS/TRANS ISOMERASE"/>
    <property type="match status" value="1"/>
</dbReference>
<dbReference type="SUPFAM" id="SSF54534">
    <property type="entry name" value="FKBP-like"/>
    <property type="match status" value="1"/>
</dbReference>
<dbReference type="InterPro" id="IPR037041">
    <property type="entry name" value="Trigger_fac_C_sf"/>
</dbReference>
<dbReference type="GO" id="GO:0043022">
    <property type="term" value="F:ribosome binding"/>
    <property type="evidence" value="ECO:0007669"/>
    <property type="project" value="TreeGrafter"/>
</dbReference>
<feature type="domain" description="Trigger factor ribosome-binding bacterial" evidence="7">
    <location>
        <begin position="1"/>
        <end position="144"/>
    </location>
</feature>
<dbReference type="NCBIfam" id="TIGR00115">
    <property type="entry name" value="tig"/>
    <property type="match status" value="1"/>
</dbReference>
<dbReference type="EMBL" id="LAZR01000797">
    <property type="protein sequence ID" value="KKN57584.1"/>
    <property type="molecule type" value="Genomic_DNA"/>
</dbReference>
<evidence type="ECO:0000256" key="5">
    <source>
        <dbReference type="ARBA" id="ARBA00023186"/>
    </source>
</evidence>
<dbReference type="EC" id="5.2.1.8" evidence="3"/>
<dbReference type="InterPro" id="IPR027304">
    <property type="entry name" value="Trigger_fact/SurA_dom_sf"/>
</dbReference>
<feature type="domain" description="Trigger factor C-terminal" evidence="8">
    <location>
        <begin position="262"/>
        <end position="414"/>
    </location>
</feature>
<comment type="caution">
    <text evidence="9">The sequence shown here is derived from an EMBL/GenBank/DDBJ whole genome shotgun (WGS) entry which is preliminary data.</text>
</comment>
<evidence type="ECO:0000259" key="7">
    <source>
        <dbReference type="Pfam" id="PF05697"/>
    </source>
</evidence>
<dbReference type="SUPFAM" id="SSF109998">
    <property type="entry name" value="Triger factor/SurA peptide-binding domain-like"/>
    <property type="match status" value="1"/>
</dbReference>
<evidence type="ECO:0000313" key="9">
    <source>
        <dbReference type="EMBL" id="KKN57584.1"/>
    </source>
</evidence>
<proteinExistence type="inferred from homology"/>
<dbReference type="Pfam" id="PF05698">
    <property type="entry name" value="Trigger_C"/>
    <property type="match status" value="1"/>
</dbReference>
<dbReference type="Pfam" id="PF05697">
    <property type="entry name" value="Trigger_N"/>
    <property type="match status" value="1"/>
</dbReference>
<evidence type="ECO:0000256" key="1">
    <source>
        <dbReference type="ARBA" id="ARBA00000971"/>
    </source>
</evidence>
<dbReference type="GO" id="GO:0003755">
    <property type="term" value="F:peptidyl-prolyl cis-trans isomerase activity"/>
    <property type="evidence" value="ECO:0007669"/>
    <property type="project" value="UniProtKB-KW"/>
</dbReference>
<dbReference type="SUPFAM" id="SSF102735">
    <property type="entry name" value="Trigger factor ribosome-binding domain"/>
    <property type="match status" value="1"/>
</dbReference>
<protein>
    <recommendedName>
        <fullName evidence="3">peptidylprolyl isomerase</fullName>
        <ecNumber evidence="3">5.2.1.8</ecNumber>
    </recommendedName>
</protein>
<dbReference type="Gene3D" id="3.30.70.1050">
    <property type="entry name" value="Trigger factor ribosome-binding domain"/>
    <property type="match status" value="1"/>
</dbReference>
<dbReference type="InterPro" id="IPR046357">
    <property type="entry name" value="PPIase_dom_sf"/>
</dbReference>
<dbReference type="Gene3D" id="3.10.50.40">
    <property type="match status" value="1"/>
</dbReference>
<evidence type="ECO:0000256" key="3">
    <source>
        <dbReference type="ARBA" id="ARBA00013194"/>
    </source>
</evidence>